<dbReference type="Pfam" id="PF00732">
    <property type="entry name" value="GMC_oxred_N"/>
    <property type="match status" value="1"/>
</dbReference>
<reference evidence="8 9" key="1">
    <citation type="submission" date="2019-08" db="EMBL/GenBank/DDBJ databases">
        <title>Bradyrhizobium hipponensis sp. nov., a rhizobium isolated from a Lupinus angustifolius root nodule in Tunisia.</title>
        <authorList>
            <person name="Off K."/>
            <person name="Rejili M."/>
            <person name="Mars M."/>
            <person name="Brachmann A."/>
            <person name="Marin M."/>
        </authorList>
    </citation>
    <scope>NUCLEOTIDE SEQUENCE [LARGE SCALE GENOMIC DNA]</scope>
    <source>
        <strain evidence="8 9">CTAW71</strain>
    </source>
</reference>
<evidence type="ECO:0000313" key="9">
    <source>
        <dbReference type="Proteomes" id="UP000324758"/>
    </source>
</evidence>
<evidence type="ECO:0000256" key="3">
    <source>
        <dbReference type="ARBA" id="ARBA00022630"/>
    </source>
</evidence>
<name>A0A5D3KTY7_9BRAD</name>
<evidence type="ECO:0000259" key="7">
    <source>
        <dbReference type="Pfam" id="PF05199"/>
    </source>
</evidence>
<dbReference type="Proteomes" id="UP000324758">
    <property type="component" value="Unassembled WGS sequence"/>
</dbReference>
<dbReference type="OrthoDB" id="9798604at2"/>
<evidence type="ECO:0000256" key="4">
    <source>
        <dbReference type="ARBA" id="ARBA00022827"/>
    </source>
</evidence>
<dbReference type="GO" id="GO:0016614">
    <property type="term" value="F:oxidoreductase activity, acting on CH-OH group of donors"/>
    <property type="evidence" value="ECO:0007669"/>
    <property type="project" value="InterPro"/>
</dbReference>
<accession>A0A5D3KTY7</accession>
<gene>
    <name evidence="8" type="ORF">FXB40_12055</name>
</gene>
<dbReference type="Pfam" id="PF05199">
    <property type="entry name" value="GMC_oxred_C"/>
    <property type="match status" value="1"/>
</dbReference>
<protein>
    <submittedName>
        <fullName evidence="8">GMC family oxidoreductase</fullName>
    </submittedName>
</protein>
<comment type="similarity">
    <text evidence="2">Belongs to the GMC oxidoreductase family.</text>
</comment>
<feature type="domain" description="Glucose-methanol-choline oxidoreductase N-terminal" evidence="6">
    <location>
        <begin position="226"/>
        <end position="329"/>
    </location>
</feature>
<keyword evidence="4" id="KW-0274">FAD</keyword>
<evidence type="ECO:0000256" key="1">
    <source>
        <dbReference type="ARBA" id="ARBA00001974"/>
    </source>
</evidence>
<comment type="caution">
    <text evidence="8">The sequence shown here is derived from an EMBL/GenBank/DDBJ whole genome shotgun (WGS) entry which is preliminary data.</text>
</comment>
<dbReference type="InterPro" id="IPR000172">
    <property type="entry name" value="GMC_OxRdtase_N"/>
</dbReference>
<keyword evidence="5" id="KW-0560">Oxidoreductase</keyword>
<evidence type="ECO:0000313" key="8">
    <source>
        <dbReference type="EMBL" id="TYL96355.1"/>
    </source>
</evidence>
<dbReference type="Gene3D" id="3.50.50.60">
    <property type="entry name" value="FAD/NAD(P)-binding domain"/>
    <property type="match status" value="2"/>
</dbReference>
<dbReference type="SUPFAM" id="SSF51905">
    <property type="entry name" value="FAD/NAD(P)-binding domain"/>
    <property type="match status" value="1"/>
</dbReference>
<dbReference type="PANTHER" id="PTHR42784">
    <property type="entry name" value="PYRANOSE 2-OXIDASE"/>
    <property type="match status" value="1"/>
</dbReference>
<dbReference type="InterPro" id="IPR036188">
    <property type="entry name" value="FAD/NAD-bd_sf"/>
</dbReference>
<comment type="cofactor">
    <cofactor evidence="1">
        <name>FAD</name>
        <dbReference type="ChEBI" id="CHEBI:57692"/>
    </cofactor>
</comment>
<evidence type="ECO:0000256" key="5">
    <source>
        <dbReference type="ARBA" id="ARBA00023002"/>
    </source>
</evidence>
<organism evidence="8 9">
    <name type="scientific">Bradyrhizobium rifense</name>
    <dbReference type="NCBI Taxonomy" id="515499"/>
    <lineage>
        <taxon>Bacteria</taxon>
        <taxon>Pseudomonadati</taxon>
        <taxon>Pseudomonadota</taxon>
        <taxon>Alphaproteobacteria</taxon>
        <taxon>Hyphomicrobiales</taxon>
        <taxon>Nitrobacteraceae</taxon>
        <taxon>Bradyrhizobium</taxon>
    </lineage>
</organism>
<keyword evidence="9" id="KW-1185">Reference proteome</keyword>
<dbReference type="PANTHER" id="PTHR42784:SF1">
    <property type="entry name" value="PYRANOSE 2-OXIDASE"/>
    <property type="match status" value="1"/>
</dbReference>
<keyword evidence="3" id="KW-0285">Flavoprotein</keyword>
<sequence>MASTDSADVVVVGTGVVGCLIAEQALDAGLSVLMLEAGPRVDRWRIVENYRNLPPSMRLFHWDAPYPPKPWAPHLETRTPKEAEQYLQLEGPNARAYLQGYVRYAGGATWHWAGICWRLTPEDMRLKSLYGVGRDWPFAHDIIEPYYARAEYALGVCGPTDPAMQWPPNVKRSRPYPMGPTPFGPGEHRLTEVAASMGLMNIPAPQARNSGVAYNGRPACCGNNNCFPVCPIAAKYDAATALPKIEAKGGRILANAVVYRIETGDKKAVEAVHYFDPDKGTHRITAKVFVIACNGIETPKLLLFSKDDRNPNGVANSSDQVGRNMMDQPKLIADLELAEPLWTGVGPVQSSSIMNTTQGEFRSSHAGALLRMENFARSPLGAAAALKKGLVGKALDTEIRRLSACTARLTVEHEPLPWPDNRLTLSDKKDWLGINKPNIYYDVSDYVRRSAKDYTVPLLQKLADGLGATSFKLSPEFLNSDHIMGGCIMGADPTTSVVDADCRAHDHHNLFLPGGGAMPSGTASNSTLTMAALALKAADAIVDQLRHG</sequence>
<dbReference type="InterPro" id="IPR007867">
    <property type="entry name" value="GMC_OxRtase_C"/>
</dbReference>
<dbReference type="RefSeq" id="WP_148772419.1">
    <property type="nucleotide sequence ID" value="NZ_VSSS01000020.1"/>
</dbReference>
<dbReference type="GO" id="GO:0050660">
    <property type="term" value="F:flavin adenine dinucleotide binding"/>
    <property type="evidence" value="ECO:0007669"/>
    <property type="project" value="InterPro"/>
</dbReference>
<dbReference type="AlphaFoldDB" id="A0A5D3KTY7"/>
<feature type="domain" description="Glucose-methanol-choline oxidoreductase C-terminal" evidence="7">
    <location>
        <begin position="470"/>
        <end position="534"/>
    </location>
</feature>
<proteinExistence type="inferred from homology"/>
<dbReference type="EMBL" id="VSSS01000020">
    <property type="protein sequence ID" value="TYL96355.1"/>
    <property type="molecule type" value="Genomic_DNA"/>
</dbReference>
<evidence type="ECO:0000256" key="2">
    <source>
        <dbReference type="ARBA" id="ARBA00010790"/>
    </source>
</evidence>
<evidence type="ECO:0000259" key="6">
    <source>
        <dbReference type="Pfam" id="PF00732"/>
    </source>
</evidence>
<dbReference type="InterPro" id="IPR051473">
    <property type="entry name" value="P2Ox-like"/>
</dbReference>